<evidence type="ECO:0000313" key="2">
    <source>
        <dbReference type="Proteomes" id="UP000184300"/>
    </source>
</evidence>
<keyword evidence="2" id="KW-1185">Reference proteome</keyword>
<dbReference type="AlphaFoldDB" id="A0A1L9VBF8"/>
<dbReference type="Proteomes" id="UP000184300">
    <property type="component" value="Unassembled WGS sequence"/>
</dbReference>
<organism evidence="1 2">
    <name type="scientific">Aspergillus glaucus CBS 516.65</name>
    <dbReference type="NCBI Taxonomy" id="1160497"/>
    <lineage>
        <taxon>Eukaryota</taxon>
        <taxon>Fungi</taxon>
        <taxon>Dikarya</taxon>
        <taxon>Ascomycota</taxon>
        <taxon>Pezizomycotina</taxon>
        <taxon>Eurotiomycetes</taxon>
        <taxon>Eurotiomycetidae</taxon>
        <taxon>Eurotiales</taxon>
        <taxon>Aspergillaceae</taxon>
        <taxon>Aspergillus</taxon>
        <taxon>Aspergillus subgen. Aspergillus</taxon>
    </lineage>
</organism>
<proteinExistence type="predicted"/>
<dbReference type="RefSeq" id="XP_022397913.1">
    <property type="nucleotide sequence ID" value="XM_022543757.1"/>
</dbReference>
<protein>
    <submittedName>
        <fullName evidence="1">Uncharacterized protein</fullName>
    </submittedName>
</protein>
<dbReference type="GeneID" id="34460018"/>
<dbReference type="EMBL" id="KV878907">
    <property type="protein sequence ID" value="OJJ81215.1"/>
    <property type="molecule type" value="Genomic_DNA"/>
</dbReference>
<reference evidence="2" key="1">
    <citation type="journal article" date="2017" name="Genome Biol.">
        <title>Comparative genomics reveals high biological diversity and specific adaptations in the industrially and medically important fungal genus Aspergillus.</title>
        <authorList>
            <person name="de Vries R.P."/>
            <person name="Riley R."/>
            <person name="Wiebenga A."/>
            <person name="Aguilar-Osorio G."/>
            <person name="Amillis S."/>
            <person name="Uchima C.A."/>
            <person name="Anderluh G."/>
            <person name="Asadollahi M."/>
            <person name="Askin M."/>
            <person name="Barry K."/>
            <person name="Battaglia E."/>
            <person name="Bayram O."/>
            <person name="Benocci T."/>
            <person name="Braus-Stromeyer S.A."/>
            <person name="Caldana C."/>
            <person name="Canovas D."/>
            <person name="Cerqueira G.C."/>
            <person name="Chen F."/>
            <person name="Chen W."/>
            <person name="Choi C."/>
            <person name="Clum A."/>
            <person name="Dos Santos R.A."/>
            <person name="Damasio A.R."/>
            <person name="Diallinas G."/>
            <person name="Emri T."/>
            <person name="Fekete E."/>
            <person name="Flipphi M."/>
            <person name="Freyberg S."/>
            <person name="Gallo A."/>
            <person name="Gournas C."/>
            <person name="Habgood R."/>
            <person name="Hainaut M."/>
            <person name="Harispe M.L."/>
            <person name="Henrissat B."/>
            <person name="Hilden K.S."/>
            <person name="Hope R."/>
            <person name="Hossain A."/>
            <person name="Karabika E."/>
            <person name="Karaffa L."/>
            <person name="Karanyi Z."/>
            <person name="Krasevec N."/>
            <person name="Kuo A."/>
            <person name="Kusch H."/>
            <person name="LaButti K."/>
            <person name="Lagendijk E.L."/>
            <person name="Lapidus A."/>
            <person name="Levasseur A."/>
            <person name="Lindquist E."/>
            <person name="Lipzen A."/>
            <person name="Logrieco A.F."/>
            <person name="MacCabe A."/>
            <person name="Maekelae M.R."/>
            <person name="Malavazi I."/>
            <person name="Melin P."/>
            <person name="Meyer V."/>
            <person name="Mielnichuk N."/>
            <person name="Miskei M."/>
            <person name="Molnar A.P."/>
            <person name="Mule G."/>
            <person name="Ngan C.Y."/>
            <person name="Orejas M."/>
            <person name="Orosz E."/>
            <person name="Ouedraogo J.P."/>
            <person name="Overkamp K.M."/>
            <person name="Park H.-S."/>
            <person name="Perrone G."/>
            <person name="Piumi F."/>
            <person name="Punt P.J."/>
            <person name="Ram A.F."/>
            <person name="Ramon A."/>
            <person name="Rauscher S."/>
            <person name="Record E."/>
            <person name="Riano-Pachon D.M."/>
            <person name="Robert V."/>
            <person name="Roehrig J."/>
            <person name="Ruller R."/>
            <person name="Salamov A."/>
            <person name="Salih N.S."/>
            <person name="Samson R.A."/>
            <person name="Sandor E."/>
            <person name="Sanguinetti M."/>
            <person name="Schuetze T."/>
            <person name="Sepcic K."/>
            <person name="Shelest E."/>
            <person name="Sherlock G."/>
            <person name="Sophianopoulou V."/>
            <person name="Squina F.M."/>
            <person name="Sun H."/>
            <person name="Susca A."/>
            <person name="Todd R.B."/>
            <person name="Tsang A."/>
            <person name="Unkles S.E."/>
            <person name="van de Wiele N."/>
            <person name="van Rossen-Uffink D."/>
            <person name="Oliveira J.V."/>
            <person name="Vesth T.C."/>
            <person name="Visser J."/>
            <person name="Yu J.-H."/>
            <person name="Zhou M."/>
            <person name="Andersen M.R."/>
            <person name="Archer D.B."/>
            <person name="Baker S.E."/>
            <person name="Benoit I."/>
            <person name="Brakhage A.A."/>
            <person name="Braus G.H."/>
            <person name="Fischer R."/>
            <person name="Frisvad J.C."/>
            <person name="Goldman G.H."/>
            <person name="Houbraken J."/>
            <person name="Oakley B."/>
            <person name="Pocsi I."/>
            <person name="Scazzocchio C."/>
            <person name="Seiboth B."/>
            <person name="vanKuyk P.A."/>
            <person name="Wortman J."/>
            <person name="Dyer P.S."/>
            <person name="Grigoriev I.V."/>
        </authorList>
    </citation>
    <scope>NUCLEOTIDE SEQUENCE [LARGE SCALE GENOMIC DNA]</scope>
    <source>
        <strain evidence="2">CBS 516.65</strain>
    </source>
</reference>
<name>A0A1L9VBF8_ASPGL</name>
<accession>A0A1L9VBF8</accession>
<evidence type="ECO:0000313" key="1">
    <source>
        <dbReference type="EMBL" id="OJJ81215.1"/>
    </source>
</evidence>
<sequence length="187" mass="20564">MMHIGKRGLTMVVGGINGRHAHVAAMFLRLYSIIHGPIPAREKHLAKWYFKRAQGGGTRLVFRSSSKLLLGYLPASNANLLMVIPIKVVESPIWALVADPTPAIYVTPWPSTMDSEAVHEVAGFYKESMRDACFLNEPGVAAGNQVMPQMPRCDDPVLVEAPLTIPTKHLMVSNTGRHERPYGLLPS</sequence>
<gene>
    <name evidence="1" type="ORF">ASPGLDRAFT_28451</name>
</gene>
<dbReference type="VEuPathDB" id="FungiDB:ASPGLDRAFT_28451"/>